<feature type="domain" description="Glutamate/phenylalanine/leucine/valine/L-tryptophan dehydrogenase C-terminal" evidence="4">
    <location>
        <begin position="655"/>
        <end position="913"/>
    </location>
</feature>
<dbReference type="GO" id="GO:0004069">
    <property type="term" value="F:L-aspartate:2-oxoglutarate aminotransferase activity"/>
    <property type="evidence" value="ECO:0007669"/>
    <property type="project" value="InterPro"/>
</dbReference>
<dbReference type="SMART" id="SM00839">
    <property type="entry name" value="ELFV_dehydrog"/>
    <property type="match status" value="1"/>
</dbReference>
<dbReference type="GO" id="GO:0004352">
    <property type="term" value="F:glutamate dehydrogenase (NAD+) activity"/>
    <property type="evidence" value="ECO:0007669"/>
    <property type="project" value="UniProtKB-EC"/>
</dbReference>
<dbReference type="GO" id="GO:0006538">
    <property type="term" value="P:L-glutamate catabolic process"/>
    <property type="evidence" value="ECO:0007669"/>
    <property type="project" value="InterPro"/>
</dbReference>
<name>A0A1V6C5Z3_UNCT6</name>
<dbReference type="AlphaFoldDB" id="A0A1V6C5Z3"/>
<dbReference type="SUPFAM" id="SSF53223">
    <property type="entry name" value="Aminoacid dehydrogenase-like, N-terminal domain"/>
    <property type="match status" value="1"/>
</dbReference>
<organism evidence="5">
    <name type="scientific">candidate division TA06 bacterium ADurb.Bin131</name>
    <dbReference type="NCBI Taxonomy" id="1852827"/>
    <lineage>
        <taxon>Bacteria</taxon>
        <taxon>Bacteria division TA06</taxon>
    </lineage>
</organism>
<dbReference type="InterPro" id="IPR036291">
    <property type="entry name" value="NAD(P)-bd_dom_sf"/>
</dbReference>
<evidence type="ECO:0000256" key="2">
    <source>
        <dbReference type="ARBA" id="ARBA00023002"/>
    </source>
</evidence>
<comment type="caution">
    <text evidence="5">The sequence shown here is derived from an EMBL/GenBank/DDBJ whole genome shotgun (WGS) entry which is preliminary data.</text>
</comment>
<comment type="similarity">
    <text evidence="1">Belongs to the Glu/Leu/Phe/Val dehydrogenases family.</text>
</comment>
<dbReference type="Gene3D" id="3.40.50.720">
    <property type="entry name" value="NAD(P)-binding Rossmann-like Domain"/>
    <property type="match status" value="1"/>
</dbReference>
<dbReference type="InterPro" id="IPR028971">
    <property type="entry name" value="NAD-GDH_cat"/>
</dbReference>
<dbReference type="InterPro" id="IPR046346">
    <property type="entry name" value="Aminoacid_DH-like_N_sf"/>
</dbReference>
<dbReference type="Pfam" id="PF05088">
    <property type="entry name" value="Bac_GDH_CD"/>
    <property type="match status" value="1"/>
</dbReference>
<dbReference type="PANTHER" id="PTHR11606:SF24">
    <property type="entry name" value="NAD-SPECIFIC GLUTAMATE DEHYDROGENASE"/>
    <property type="match status" value="1"/>
</dbReference>
<dbReference type="Proteomes" id="UP000485562">
    <property type="component" value="Unassembled WGS sequence"/>
</dbReference>
<evidence type="ECO:0000259" key="4">
    <source>
        <dbReference type="SMART" id="SM00839"/>
    </source>
</evidence>
<keyword evidence="3" id="KW-0520">NAD</keyword>
<evidence type="ECO:0000256" key="3">
    <source>
        <dbReference type="ARBA" id="ARBA00023027"/>
    </source>
</evidence>
<gene>
    <name evidence="5" type="primary">gdh</name>
    <name evidence="5" type="ORF">BWX89_01386</name>
</gene>
<dbReference type="EMBL" id="MWDQ01000136">
    <property type="protein sequence ID" value="OQB72250.1"/>
    <property type="molecule type" value="Genomic_DNA"/>
</dbReference>
<proteinExistence type="inferred from homology"/>
<dbReference type="SUPFAM" id="SSF51735">
    <property type="entry name" value="NAD(P)-binding Rossmann-fold domains"/>
    <property type="match status" value="1"/>
</dbReference>
<dbReference type="EC" id="1.4.1.2" evidence="5"/>
<sequence>MEEINNLQTSSIVKKAKDCGLDPSILYESVIELTKEGLLTASCINTAAGILLSDLELPQYFFKWISKDSLKKVLKVIATNLQVKDNTYVLRSEVSEVQLSMEEGVQVRIATAENRERMENVLSPVMSGHRIEYYYSKTHNYYTYIIKPERCKDIKELKPGESRFSFNTVISGLPTPKTTKQRYEKFLKMSEDSVIPIISVSKSESTNETRIMFKEDFSKSILPIIRRMLEEIDVTLNRAYWETYRGKTNRIESICSLYLDGTLSKEKLQSVIKRLHFIVAIQPTDIDEIYIHGQISFYQYIFATIAAGFVHTFIYKNQITDTRIMENLESKQLKDGFAKRIFESNKAEYSRSIINSAIKQKPELINEIFSVFDKKFNPSYKNRNLKTIDSDIENYKKHVQIEFAEDKTSADVFLFMTKLITSTLKTNFYKVKKRSFTFRFSGDILDPLVFEQKVHSIFFVMGLYAIGSHMRAAEIARGGLRLIRVTKTNYETELDYMPLLNYALGPVAQRLKHKDIAESGAKGVIVPYPEYPADSLNAVLDFADGILDLVLTSKEIISFYRKPEMIFFGPDEGTGHFMDIISEHAKKRGYKYWRTITTGKSTGIPHDAYGLTTEKKVFGLFPEKTGTRFYLDGKKTVITKNMEEIYREIGNNIYSSGMTTTGVMACLRTVLKHLGMKEENTSLMMSGGPDGDLGANQIQSYKGKIKLIIDSGSVLFDPCGLDKKELMKIAFARYTSPRINSLAYPEKKISKQGFRIARIKQAFILPDNTKVEDGSYFHKNFFSDVSLRKFIREANIDVFVPCGGLKDTINADNVAQFLELFKELKVIIEGANVFFDDTARDFIAGKGILQIRDSSANKGGVISSSIAEVLPGFLLGNRYEQILVENQKQRISLVKSVFGIIETNAIRETEMLLSLNKKTEKHLHNLSMETSEMLFSLQEQLYGILGLLKKRKNIILRILYSYVPDVLIKIIGIEKIFKILNNPDLKSYLDAIITKKIAQTALYRHADDWENFNTKIKQKPIEMIESLFIA</sequence>
<reference evidence="5" key="1">
    <citation type="submission" date="2017-02" db="EMBL/GenBank/DDBJ databases">
        <title>Delving into the versatile metabolic prowess of the omnipresent phylum Bacteroidetes.</title>
        <authorList>
            <person name="Nobu M.K."/>
            <person name="Mei R."/>
            <person name="Narihiro T."/>
            <person name="Kuroda K."/>
            <person name="Liu W.-T."/>
        </authorList>
    </citation>
    <scope>NUCLEOTIDE SEQUENCE</scope>
    <source>
        <strain evidence="5">ADurb.Bin131</strain>
    </source>
</reference>
<protein>
    <submittedName>
        <fullName evidence="5">NAD-specific glutamate dehydrogenase</fullName>
        <ecNumber evidence="5">1.4.1.2</ecNumber>
    </submittedName>
</protein>
<keyword evidence="2 5" id="KW-0560">Oxidoreductase</keyword>
<evidence type="ECO:0000256" key="1">
    <source>
        <dbReference type="ARBA" id="ARBA00006382"/>
    </source>
</evidence>
<evidence type="ECO:0000313" key="5">
    <source>
        <dbReference type="EMBL" id="OQB72250.1"/>
    </source>
</evidence>
<dbReference type="Pfam" id="PF00208">
    <property type="entry name" value="ELFV_dehydrog"/>
    <property type="match status" value="1"/>
</dbReference>
<dbReference type="InterPro" id="IPR006096">
    <property type="entry name" value="Glu/Leu/Phe/Val/Trp_DH_C"/>
</dbReference>
<accession>A0A1V6C5Z3</accession>
<dbReference type="PANTHER" id="PTHR11606">
    <property type="entry name" value="GLUTAMATE DEHYDROGENASE"/>
    <property type="match status" value="1"/>
</dbReference>